<evidence type="ECO:0000256" key="2">
    <source>
        <dbReference type="ARBA" id="ARBA00022692"/>
    </source>
</evidence>
<feature type="transmembrane region" description="Helical" evidence="5">
    <location>
        <begin position="61"/>
        <end position="81"/>
    </location>
</feature>
<evidence type="ECO:0000256" key="5">
    <source>
        <dbReference type="SAM" id="Phobius"/>
    </source>
</evidence>
<protein>
    <submittedName>
        <fullName evidence="6">Uncharacterized protein</fullName>
    </submittedName>
</protein>
<evidence type="ECO:0000256" key="4">
    <source>
        <dbReference type="ARBA" id="ARBA00023136"/>
    </source>
</evidence>
<feature type="transmembrane region" description="Helical" evidence="5">
    <location>
        <begin position="146"/>
        <end position="163"/>
    </location>
</feature>
<organism evidence="6 7">
    <name type="scientific">Vibrio palustris</name>
    <dbReference type="NCBI Taxonomy" id="1918946"/>
    <lineage>
        <taxon>Bacteria</taxon>
        <taxon>Pseudomonadati</taxon>
        <taxon>Pseudomonadota</taxon>
        <taxon>Gammaproteobacteria</taxon>
        <taxon>Vibrionales</taxon>
        <taxon>Vibrionaceae</taxon>
        <taxon>Vibrio</taxon>
    </lineage>
</organism>
<name>A0A1R4B4N7_9VIBR</name>
<evidence type="ECO:0000256" key="1">
    <source>
        <dbReference type="ARBA" id="ARBA00004141"/>
    </source>
</evidence>
<keyword evidence="4 5" id="KW-0472">Membrane</keyword>
<keyword evidence="3 5" id="KW-1133">Transmembrane helix</keyword>
<dbReference type="Pfam" id="PF04973">
    <property type="entry name" value="NMN_transporter"/>
    <property type="match status" value="1"/>
</dbReference>
<reference evidence="6 7" key="1">
    <citation type="submission" date="2017-02" db="EMBL/GenBank/DDBJ databases">
        <authorList>
            <person name="Peterson S.W."/>
        </authorList>
    </citation>
    <scope>NUCLEOTIDE SEQUENCE [LARGE SCALE GENOMIC DNA]</scope>
    <source>
        <strain evidence="6 7">CECT 9027</strain>
    </source>
</reference>
<dbReference type="GO" id="GO:0016020">
    <property type="term" value="C:membrane"/>
    <property type="evidence" value="ECO:0007669"/>
    <property type="project" value="UniProtKB-SubCell"/>
</dbReference>
<feature type="transmembrane region" description="Helical" evidence="5">
    <location>
        <begin position="93"/>
        <end position="110"/>
    </location>
</feature>
<dbReference type="GO" id="GO:0034257">
    <property type="term" value="F:nicotinamide riboside transmembrane transporter activity"/>
    <property type="evidence" value="ECO:0007669"/>
    <property type="project" value="InterPro"/>
</dbReference>
<sequence length="198" mass="21982">MDVFLQVWGGLFYLANKGLFSVAETQHSTQRQRRLKIIGWLVYILGVPPWVIILVGHDNWIAASIEAGGIPAMVFGLYVLVKQEALNPLFDKLTSLITYCFILFGVSYSFYEYGGITSVTQWLEMGVMVGFLLGGYLLAKGHIGGWLCFAVMNLSMGSLMLLQGKPILAIQQGVSLCFVLFGLLTMYRNQKAHTVTDT</sequence>
<dbReference type="OrthoDB" id="6194874at2"/>
<proteinExistence type="predicted"/>
<dbReference type="RefSeq" id="WP_077314288.1">
    <property type="nucleotide sequence ID" value="NZ_AP024888.1"/>
</dbReference>
<gene>
    <name evidence="6" type="ORF">VPAL9027_01855</name>
</gene>
<feature type="transmembrane region" description="Helical" evidence="5">
    <location>
        <begin position="169"/>
        <end position="187"/>
    </location>
</feature>
<dbReference type="Proteomes" id="UP000189475">
    <property type="component" value="Unassembled WGS sequence"/>
</dbReference>
<keyword evidence="2 5" id="KW-0812">Transmembrane</keyword>
<evidence type="ECO:0000313" key="6">
    <source>
        <dbReference type="EMBL" id="SJL83876.1"/>
    </source>
</evidence>
<feature type="transmembrane region" description="Helical" evidence="5">
    <location>
        <begin position="122"/>
        <end position="139"/>
    </location>
</feature>
<feature type="transmembrane region" description="Helical" evidence="5">
    <location>
        <begin position="37"/>
        <end position="55"/>
    </location>
</feature>
<dbReference type="InterPro" id="IPR006419">
    <property type="entry name" value="NMN_transpt_PnuC"/>
</dbReference>
<dbReference type="EMBL" id="FUFT01000005">
    <property type="protein sequence ID" value="SJL83876.1"/>
    <property type="molecule type" value="Genomic_DNA"/>
</dbReference>
<comment type="subcellular location">
    <subcellularLocation>
        <location evidence="1">Membrane</location>
        <topology evidence="1">Multi-pass membrane protein</topology>
    </subcellularLocation>
</comment>
<evidence type="ECO:0000256" key="3">
    <source>
        <dbReference type="ARBA" id="ARBA00022989"/>
    </source>
</evidence>
<keyword evidence="7" id="KW-1185">Reference proteome</keyword>
<evidence type="ECO:0000313" key="7">
    <source>
        <dbReference type="Proteomes" id="UP000189475"/>
    </source>
</evidence>
<accession>A0A1R4B4N7</accession>
<dbReference type="AlphaFoldDB" id="A0A1R4B4N7"/>